<organism evidence="8 9">
    <name type="scientific">Parvibium lacunae</name>
    <dbReference type="NCBI Taxonomy" id="1888893"/>
    <lineage>
        <taxon>Bacteria</taxon>
        <taxon>Pseudomonadati</taxon>
        <taxon>Pseudomonadota</taxon>
        <taxon>Betaproteobacteria</taxon>
        <taxon>Burkholderiales</taxon>
        <taxon>Alcaligenaceae</taxon>
        <taxon>Parvibium</taxon>
    </lineage>
</organism>
<dbReference type="EC" id="5.1.1.3" evidence="2 7"/>
<dbReference type="Proteomes" id="UP000252357">
    <property type="component" value="Unassembled WGS sequence"/>
</dbReference>
<dbReference type="InterPro" id="IPR004391">
    <property type="entry name" value="Glu_race"/>
</dbReference>
<feature type="binding site" evidence="7">
    <location>
        <begin position="190"/>
        <end position="191"/>
    </location>
    <ligand>
        <name>substrate</name>
    </ligand>
</feature>
<dbReference type="FunFam" id="3.40.50.1860:FF:000001">
    <property type="entry name" value="Glutamate racemase"/>
    <property type="match status" value="1"/>
</dbReference>
<dbReference type="UniPathway" id="UPA00219"/>
<evidence type="ECO:0000256" key="6">
    <source>
        <dbReference type="ARBA" id="ARBA00023316"/>
    </source>
</evidence>
<gene>
    <name evidence="7 8" type="primary">murI</name>
    <name evidence="8" type="ORF">DU000_00420</name>
</gene>
<dbReference type="GO" id="GO:0071555">
    <property type="term" value="P:cell wall organization"/>
    <property type="evidence" value="ECO:0007669"/>
    <property type="project" value="UniProtKB-KW"/>
</dbReference>
<proteinExistence type="inferred from homology"/>
<dbReference type="HAMAP" id="MF_00258">
    <property type="entry name" value="Glu_racemase"/>
    <property type="match status" value="1"/>
</dbReference>
<feature type="active site" description="Proton donor/acceptor" evidence="7">
    <location>
        <position position="78"/>
    </location>
</feature>
<feature type="binding site" evidence="7">
    <location>
        <begin position="79"/>
        <end position="80"/>
    </location>
    <ligand>
        <name>substrate</name>
    </ligand>
</feature>
<dbReference type="InterPro" id="IPR015942">
    <property type="entry name" value="Asp/Glu/hydantoin_racemase"/>
</dbReference>
<evidence type="ECO:0000313" key="8">
    <source>
        <dbReference type="EMBL" id="RCS59253.1"/>
    </source>
</evidence>
<dbReference type="PANTHER" id="PTHR21198:SF2">
    <property type="entry name" value="GLUTAMATE RACEMASE"/>
    <property type="match status" value="1"/>
</dbReference>
<dbReference type="Gene3D" id="3.40.50.1860">
    <property type="match status" value="2"/>
</dbReference>
<dbReference type="InterPro" id="IPR001920">
    <property type="entry name" value="Asp/Glu_race"/>
</dbReference>
<evidence type="ECO:0000256" key="1">
    <source>
        <dbReference type="ARBA" id="ARBA00001602"/>
    </source>
</evidence>
<dbReference type="PROSITE" id="PS00924">
    <property type="entry name" value="ASP_GLU_RACEMASE_2"/>
    <property type="match status" value="1"/>
</dbReference>
<keyword evidence="5 7" id="KW-0413">Isomerase</keyword>
<comment type="pathway">
    <text evidence="7">Cell wall biogenesis; peptidoglycan biosynthesis.</text>
</comment>
<dbReference type="Pfam" id="PF01177">
    <property type="entry name" value="Asp_Glu_race"/>
    <property type="match status" value="1"/>
</dbReference>
<protein>
    <recommendedName>
        <fullName evidence="2 7">Glutamate racemase</fullName>
        <ecNumber evidence="2 7">5.1.1.3</ecNumber>
    </recommendedName>
</protein>
<comment type="function">
    <text evidence="7">Provides the (R)-glutamate required for cell wall biosynthesis.</text>
</comment>
<dbReference type="PROSITE" id="PS00923">
    <property type="entry name" value="ASP_GLU_RACEMASE_1"/>
    <property type="match status" value="1"/>
</dbReference>
<sequence>MTLSLDPNGPIGVFDSGVGGLTVLRALQAQLPHERFIYVADNGHAPYGDKSPEFITERSEKIAAFLQAEGAKALVIACNTATAAAAQQLRTRWPAWPIIGIEPAVKPATMLTKTGVVGILATTNTLASEKFRQLVARFADNAKVVVQACPGLVDEIEQGHFDSPRLQSLLTEYIGALQAAQADVIVLGCTHYPFVRKQIQAIAGSDVQIIETGQAVARELRRRLNEENILAPQSSQGMKLYSTGKTVTLERIASQYCGLSQAIERVI</sequence>
<dbReference type="OrthoDB" id="9801055at2"/>
<keyword evidence="9" id="KW-1185">Reference proteome</keyword>
<dbReference type="GO" id="GO:0009252">
    <property type="term" value="P:peptidoglycan biosynthetic process"/>
    <property type="evidence" value="ECO:0007669"/>
    <property type="project" value="UniProtKB-UniRule"/>
</dbReference>
<feature type="binding site" evidence="7">
    <location>
        <begin position="47"/>
        <end position="48"/>
    </location>
    <ligand>
        <name>substrate</name>
    </ligand>
</feature>
<dbReference type="EMBL" id="QPGB01000001">
    <property type="protein sequence ID" value="RCS59253.1"/>
    <property type="molecule type" value="Genomic_DNA"/>
</dbReference>
<name>A0A368L6H2_9BURK</name>
<dbReference type="GO" id="GO:0008881">
    <property type="term" value="F:glutamate racemase activity"/>
    <property type="evidence" value="ECO:0007669"/>
    <property type="project" value="UniProtKB-UniRule"/>
</dbReference>
<dbReference type="GO" id="GO:0008360">
    <property type="term" value="P:regulation of cell shape"/>
    <property type="evidence" value="ECO:0007669"/>
    <property type="project" value="UniProtKB-KW"/>
</dbReference>
<evidence type="ECO:0000313" key="9">
    <source>
        <dbReference type="Proteomes" id="UP000252357"/>
    </source>
</evidence>
<keyword evidence="4 7" id="KW-0573">Peptidoglycan synthesis</keyword>
<keyword evidence="6 7" id="KW-0961">Cell wall biogenesis/degradation</keyword>
<evidence type="ECO:0000256" key="3">
    <source>
        <dbReference type="ARBA" id="ARBA00022960"/>
    </source>
</evidence>
<dbReference type="NCBIfam" id="TIGR00067">
    <property type="entry name" value="glut_race"/>
    <property type="match status" value="1"/>
</dbReference>
<dbReference type="InterPro" id="IPR018187">
    <property type="entry name" value="Asp/Glu_racemase_AS_1"/>
</dbReference>
<reference evidence="8 9" key="1">
    <citation type="journal article" date="2018" name="Int. J. Syst. Evol. Microbiol.">
        <title>Parvibium lacunae gen. nov., sp. nov., a new member of the family Alcaligenaceae isolated from a freshwater pond.</title>
        <authorList>
            <person name="Chen W.M."/>
            <person name="Xie P.B."/>
            <person name="Hsu M.Y."/>
            <person name="Sheu S.Y."/>
        </authorList>
    </citation>
    <scope>NUCLEOTIDE SEQUENCE [LARGE SCALE GENOMIC DNA]</scope>
    <source>
        <strain evidence="8 9">KMB9</strain>
    </source>
</reference>
<evidence type="ECO:0000256" key="2">
    <source>
        <dbReference type="ARBA" id="ARBA00013090"/>
    </source>
</evidence>
<feature type="binding site" evidence="7">
    <location>
        <begin position="15"/>
        <end position="16"/>
    </location>
    <ligand>
        <name>substrate</name>
    </ligand>
</feature>
<evidence type="ECO:0000256" key="4">
    <source>
        <dbReference type="ARBA" id="ARBA00022984"/>
    </source>
</evidence>
<evidence type="ECO:0000256" key="7">
    <source>
        <dbReference type="HAMAP-Rule" id="MF_00258"/>
    </source>
</evidence>
<keyword evidence="3 7" id="KW-0133">Cell shape</keyword>
<dbReference type="InterPro" id="IPR033134">
    <property type="entry name" value="Asp/Glu_racemase_AS_2"/>
</dbReference>
<comment type="caution">
    <text evidence="8">The sequence shown here is derived from an EMBL/GenBank/DDBJ whole genome shotgun (WGS) entry which is preliminary data.</text>
</comment>
<comment type="catalytic activity">
    <reaction evidence="1 7">
        <text>L-glutamate = D-glutamate</text>
        <dbReference type="Rhea" id="RHEA:12813"/>
        <dbReference type="ChEBI" id="CHEBI:29985"/>
        <dbReference type="ChEBI" id="CHEBI:29986"/>
        <dbReference type="EC" id="5.1.1.3"/>
    </reaction>
</comment>
<dbReference type="PANTHER" id="PTHR21198">
    <property type="entry name" value="GLUTAMATE RACEMASE"/>
    <property type="match status" value="1"/>
</dbReference>
<dbReference type="SUPFAM" id="SSF53681">
    <property type="entry name" value="Aspartate/glutamate racemase"/>
    <property type="match status" value="2"/>
</dbReference>
<feature type="active site" description="Proton donor/acceptor" evidence="7">
    <location>
        <position position="189"/>
    </location>
</feature>
<evidence type="ECO:0000256" key="5">
    <source>
        <dbReference type="ARBA" id="ARBA00023235"/>
    </source>
</evidence>
<dbReference type="AlphaFoldDB" id="A0A368L6H2"/>
<comment type="similarity">
    <text evidence="7">Belongs to the aspartate/glutamate racemases family.</text>
</comment>
<dbReference type="RefSeq" id="WP_114401402.1">
    <property type="nucleotide sequence ID" value="NZ_QPGB01000001.1"/>
</dbReference>
<accession>A0A368L6H2</accession>